<dbReference type="SUPFAM" id="SSF56672">
    <property type="entry name" value="DNA/RNA polymerases"/>
    <property type="match status" value="1"/>
</dbReference>
<dbReference type="GO" id="GO:0003964">
    <property type="term" value="F:RNA-directed DNA polymerase activity"/>
    <property type="evidence" value="ECO:0007669"/>
    <property type="project" value="UniProtKB-KW"/>
</dbReference>
<keyword evidence="3" id="KW-1185">Reference proteome</keyword>
<evidence type="ECO:0000313" key="2">
    <source>
        <dbReference type="EMBL" id="SDF58134.1"/>
    </source>
</evidence>
<keyword evidence="2" id="KW-0548">Nucleotidyltransferase</keyword>
<accession>A0A1G7M955</accession>
<dbReference type="STRING" id="670482.SAMN04488542_11324"/>
<dbReference type="EMBL" id="FNBG01000013">
    <property type="protein sequence ID" value="SDF58134.1"/>
    <property type="molecule type" value="Genomic_DNA"/>
</dbReference>
<dbReference type="AlphaFoldDB" id="A0A1G7M955"/>
<dbReference type="PROSITE" id="PS50878">
    <property type="entry name" value="RT_POL"/>
    <property type="match status" value="1"/>
</dbReference>
<feature type="domain" description="Reverse transcriptase" evidence="1">
    <location>
        <begin position="1"/>
        <end position="119"/>
    </location>
</feature>
<dbReference type="Proteomes" id="UP000198972">
    <property type="component" value="Unassembled WGS sequence"/>
</dbReference>
<reference evidence="2 3" key="1">
    <citation type="submission" date="2016-10" db="EMBL/GenBank/DDBJ databases">
        <authorList>
            <person name="de Groot N.N."/>
        </authorList>
    </citation>
    <scope>NUCLEOTIDE SEQUENCE [LARGE SCALE GENOMIC DNA]</scope>
    <source>
        <strain evidence="2 3">DSM 28129</strain>
    </source>
</reference>
<evidence type="ECO:0000313" key="3">
    <source>
        <dbReference type="Proteomes" id="UP000198972"/>
    </source>
</evidence>
<dbReference type="InterPro" id="IPR043502">
    <property type="entry name" value="DNA/RNA_pol_sf"/>
</dbReference>
<organism evidence="2 3">
    <name type="scientific">Fontibacillus panacisegetis</name>
    <dbReference type="NCBI Taxonomy" id="670482"/>
    <lineage>
        <taxon>Bacteria</taxon>
        <taxon>Bacillati</taxon>
        <taxon>Bacillota</taxon>
        <taxon>Bacilli</taxon>
        <taxon>Bacillales</taxon>
        <taxon>Paenibacillaceae</taxon>
        <taxon>Fontibacillus</taxon>
    </lineage>
</organism>
<protein>
    <submittedName>
        <fullName evidence="2">Reverse transcriptase (RNA-dependent DNA polymerase)</fullName>
    </submittedName>
</protein>
<keyword evidence="2" id="KW-0695">RNA-directed DNA polymerase</keyword>
<name>A0A1G7M955_9BACL</name>
<gene>
    <name evidence="2" type="ORF">SAMN04488542_11324</name>
</gene>
<dbReference type="InterPro" id="IPR000477">
    <property type="entry name" value="RT_dom"/>
</dbReference>
<sequence>MYRFFQNTMHMSSDVSALLTDIVTLEKKIPTGCPTSQIIAYYAYHAMFEDIHTLATQRYGCIFTLYVDDMTFSSNSSFNPSQLSNDIDKILRRYGHKPKYSKVKYFPRSSHKLITGVVVSNNHKLLVANNQRKKIYDGAMKQLDLKLQGDSLRKELQTLKGRIQAAKNVNSKIFPEINRLVDNSIADLVNNYDIHNNWNRSVWKQDYR</sequence>
<proteinExistence type="predicted"/>
<evidence type="ECO:0000259" key="1">
    <source>
        <dbReference type="PROSITE" id="PS50878"/>
    </source>
</evidence>
<keyword evidence="2" id="KW-0808">Transferase</keyword>